<dbReference type="RefSeq" id="XP_022097715.1">
    <property type="nucleotide sequence ID" value="XM_022242023.1"/>
</dbReference>
<dbReference type="GO" id="GO:0120547">
    <property type="term" value="F:heme A synthase activity"/>
    <property type="evidence" value="ECO:0007669"/>
    <property type="project" value="UniProtKB-EC"/>
</dbReference>
<feature type="transmembrane region" description="Helical" evidence="12">
    <location>
        <begin position="321"/>
        <end position="344"/>
    </location>
</feature>
<keyword evidence="13" id="KW-1185">Reference proteome</keyword>
<dbReference type="CTD" id="1355"/>
<dbReference type="PANTHER" id="PTHR23289:SF2">
    <property type="entry name" value="CYTOCHROME C OXIDASE ASSEMBLY PROTEIN COX15 HOMOLOG"/>
    <property type="match status" value="1"/>
</dbReference>
<reference evidence="14" key="1">
    <citation type="submission" date="2025-08" db="UniProtKB">
        <authorList>
            <consortium name="RefSeq"/>
        </authorList>
    </citation>
    <scope>IDENTIFICATION</scope>
</reference>
<dbReference type="OrthoDB" id="1726137at2759"/>
<feature type="transmembrane region" description="Helical" evidence="12">
    <location>
        <begin position="124"/>
        <end position="144"/>
    </location>
</feature>
<feature type="transmembrane region" description="Helical" evidence="12">
    <location>
        <begin position="380"/>
        <end position="397"/>
    </location>
</feature>
<evidence type="ECO:0000256" key="9">
    <source>
        <dbReference type="ARBA" id="ARBA00023136"/>
    </source>
</evidence>
<keyword evidence="3 12" id="KW-0812">Transmembrane</keyword>
<dbReference type="GO" id="GO:0016653">
    <property type="term" value="F:oxidoreductase activity, acting on NAD(P)H, heme protein as acceptor"/>
    <property type="evidence" value="ECO:0007669"/>
    <property type="project" value="TreeGrafter"/>
</dbReference>
<dbReference type="AlphaFoldDB" id="A0A8B7YYY8"/>
<proteinExistence type="inferred from homology"/>
<keyword evidence="9 12" id="KW-0472">Membrane</keyword>
<evidence type="ECO:0000313" key="13">
    <source>
        <dbReference type="Proteomes" id="UP000694845"/>
    </source>
</evidence>
<evidence type="ECO:0000256" key="8">
    <source>
        <dbReference type="ARBA" id="ARBA00023133"/>
    </source>
</evidence>
<dbReference type="SUPFAM" id="SSF50494">
    <property type="entry name" value="Trypsin-like serine proteases"/>
    <property type="match status" value="1"/>
</dbReference>
<dbReference type="Pfam" id="PF02628">
    <property type="entry name" value="COX15-CtaA"/>
    <property type="match status" value="1"/>
</dbReference>
<keyword evidence="5 12" id="KW-1133">Transmembrane helix</keyword>
<feature type="transmembrane region" description="Helical" evidence="12">
    <location>
        <begin position="409"/>
        <end position="433"/>
    </location>
</feature>
<comment type="catalytic activity">
    <reaction evidence="11">
        <text>Fe(II)-heme o + 2 A + H2O = Fe(II)-heme a + 2 AH2</text>
        <dbReference type="Rhea" id="RHEA:63388"/>
        <dbReference type="ChEBI" id="CHEBI:13193"/>
        <dbReference type="ChEBI" id="CHEBI:15377"/>
        <dbReference type="ChEBI" id="CHEBI:17499"/>
        <dbReference type="ChEBI" id="CHEBI:60530"/>
        <dbReference type="ChEBI" id="CHEBI:61715"/>
        <dbReference type="EC" id="1.17.99.9"/>
    </reaction>
    <physiologicalReaction direction="left-to-right" evidence="11">
        <dbReference type="Rhea" id="RHEA:63389"/>
    </physiologicalReaction>
</comment>
<feature type="transmembrane region" description="Helical" evidence="12">
    <location>
        <begin position="239"/>
        <end position="257"/>
    </location>
</feature>
<comment type="pathway">
    <text evidence="10">Porphyrin-containing compound metabolism; heme A biosynthesis; heme A from heme O: step 1/1.</text>
</comment>
<evidence type="ECO:0000313" key="14">
    <source>
        <dbReference type="RefSeq" id="XP_022097715.1"/>
    </source>
</evidence>
<evidence type="ECO:0000256" key="2">
    <source>
        <dbReference type="ARBA" id="ARBA00004141"/>
    </source>
</evidence>
<gene>
    <name evidence="14" type="primary">LOC110983091</name>
</gene>
<comment type="subcellular location">
    <subcellularLocation>
        <location evidence="2">Membrane</location>
        <topology evidence="2">Multi-pass membrane protein</topology>
    </subcellularLocation>
</comment>
<accession>A0A8B7YYY8</accession>
<evidence type="ECO:0000256" key="4">
    <source>
        <dbReference type="ARBA" id="ARBA00022723"/>
    </source>
</evidence>
<feature type="transmembrane region" description="Helical" evidence="12">
    <location>
        <begin position="209"/>
        <end position="227"/>
    </location>
</feature>
<dbReference type="HAMAP" id="MF_01665">
    <property type="entry name" value="HemeA_synth_type2"/>
    <property type="match status" value="1"/>
</dbReference>
<evidence type="ECO:0000256" key="11">
    <source>
        <dbReference type="ARBA" id="ARBA00048044"/>
    </source>
</evidence>
<dbReference type="InterPro" id="IPR003780">
    <property type="entry name" value="COX15/CtaA_fam"/>
</dbReference>
<evidence type="ECO:0000256" key="5">
    <source>
        <dbReference type="ARBA" id="ARBA00022989"/>
    </source>
</evidence>
<feature type="transmembrane region" description="Helical" evidence="12">
    <location>
        <begin position="277"/>
        <end position="300"/>
    </location>
</feature>
<dbReference type="PANTHER" id="PTHR23289">
    <property type="entry name" value="CYTOCHROME C OXIDASE ASSEMBLY PROTEIN COX15"/>
    <property type="match status" value="1"/>
</dbReference>
<dbReference type="KEGG" id="aplc:110983091"/>
<feature type="transmembrane region" description="Helical" evidence="12">
    <location>
        <begin position="439"/>
        <end position="456"/>
    </location>
</feature>
<dbReference type="Proteomes" id="UP000694845">
    <property type="component" value="Unplaced"/>
</dbReference>
<dbReference type="GeneID" id="110983091"/>
<dbReference type="GO" id="GO:0046872">
    <property type="term" value="F:metal ion binding"/>
    <property type="evidence" value="ECO:0007669"/>
    <property type="project" value="UniProtKB-KW"/>
</dbReference>
<organism evidence="13 14">
    <name type="scientific">Acanthaster planci</name>
    <name type="common">Crown-of-thorns starfish</name>
    <dbReference type="NCBI Taxonomy" id="133434"/>
    <lineage>
        <taxon>Eukaryota</taxon>
        <taxon>Metazoa</taxon>
        <taxon>Echinodermata</taxon>
        <taxon>Eleutherozoa</taxon>
        <taxon>Asterozoa</taxon>
        <taxon>Asteroidea</taxon>
        <taxon>Valvatacea</taxon>
        <taxon>Valvatida</taxon>
        <taxon>Acanthasteridae</taxon>
        <taxon>Acanthaster</taxon>
    </lineage>
</organism>
<dbReference type="InterPro" id="IPR023754">
    <property type="entry name" value="HemeA_Synthase_type2"/>
</dbReference>
<dbReference type="GO" id="GO:0006784">
    <property type="term" value="P:heme A biosynthetic process"/>
    <property type="evidence" value="ECO:0007669"/>
    <property type="project" value="InterPro"/>
</dbReference>
<keyword evidence="8" id="KW-0350">Heme biosynthesis</keyword>
<keyword evidence="6" id="KW-0560">Oxidoreductase</keyword>
<keyword evidence="7" id="KW-0408">Iron</keyword>
<name>A0A8B7YYY8_ACAPL</name>
<comment type="cofactor">
    <cofactor evidence="1">
        <name>heme b</name>
        <dbReference type="ChEBI" id="CHEBI:60344"/>
    </cofactor>
</comment>
<evidence type="ECO:0000256" key="7">
    <source>
        <dbReference type="ARBA" id="ARBA00023004"/>
    </source>
</evidence>
<keyword evidence="4" id="KW-0479">Metal-binding</keyword>
<evidence type="ECO:0000256" key="3">
    <source>
        <dbReference type="ARBA" id="ARBA00022692"/>
    </source>
</evidence>
<evidence type="ECO:0000256" key="10">
    <source>
        <dbReference type="ARBA" id="ARBA00044501"/>
    </source>
</evidence>
<evidence type="ECO:0000256" key="1">
    <source>
        <dbReference type="ARBA" id="ARBA00001970"/>
    </source>
</evidence>
<evidence type="ECO:0000256" key="12">
    <source>
        <dbReference type="SAM" id="Phobius"/>
    </source>
</evidence>
<sequence>MVLGAAWRSSLILNFNQQILIQGFSSRFCGRFPSVCKLARSDLHVRHTASSALTCSSRLRLGLLTQLSHFVKTSQLARLHVRTRPLKVQRGLQHVSRRFQSSGIADAGAAQQAQTIPAHAQKIVGWWLMGCCGMVVGAVVLGGVTRLTESGLSMTDWHLIKGMKPPRTQEEWQAEFDRYKQFPEYKYVHHDITLDEFKWIWRMEYGHRMWGRAIGLVFLFPAVYFWKKGWFTKAMKPRVLIYGSLLLFQGLLGWYMVKSGLKEPEPTDMPRVSQYRLASHLGSAFALYSLMLWSGLSHLLQYRPIADSRYLPLLRKCAHGTMALVFFTALSGAFVAGLDAGLVYNSFPKMADKWVPDDIMAIEPKYKNVFENPTTVQFDHRILGTTTALAVAGLWLLARKVPLPARANLAVNCMLAMGAAQITLGICTLLYFVPTKLAAAHQSGSLTLLTLALWFAHEIRKVPK</sequence>
<dbReference type="InterPro" id="IPR009003">
    <property type="entry name" value="Peptidase_S1_PA"/>
</dbReference>
<dbReference type="GO" id="GO:0005743">
    <property type="term" value="C:mitochondrial inner membrane"/>
    <property type="evidence" value="ECO:0007669"/>
    <property type="project" value="TreeGrafter"/>
</dbReference>
<evidence type="ECO:0000256" key="6">
    <source>
        <dbReference type="ARBA" id="ARBA00023002"/>
    </source>
</evidence>
<protein>
    <submittedName>
        <fullName evidence="14">Cytochrome c oxidase assembly protein COX15 homolog isoform X1</fullName>
    </submittedName>
</protein>